<sequence length="96" mass="10547">TATTSTHIAATRKNQSTDCVEGNIEVDMHSAQYQPNDTYDDTMPDLEDIPVEMPDPEDILPVGVQPGVHQDITHTNTQQNGTQKSNSNSGSRKRKP</sequence>
<comment type="caution">
    <text evidence="2">The sequence shown here is derived from an EMBL/GenBank/DDBJ whole genome shotgun (WGS) entry which is preliminary data.</text>
</comment>
<feature type="compositionally biased region" description="Polar residues" evidence="1">
    <location>
        <begin position="73"/>
        <end position="83"/>
    </location>
</feature>
<dbReference type="EMBL" id="JAHRHJ020000011">
    <property type="protein sequence ID" value="KAH9294997.1"/>
    <property type="molecule type" value="Genomic_DNA"/>
</dbReference>
<gene>
    <name evidence="2" type="ORF">KI387_038585</name>
</gene>
<keyword evidence="3" id="KW-1185">Reference proteome</keyword>
<reference evidence="2 3" key="1">
    <citation type="journal article" date="2021" name="Nat. Plants">
        <title>The Taxus genome provides insights into paclitaxel biosynthesis.</title>
        <authorList>
            <person name="Xiong X."/>
            <person name="Gou J."/>
            <person name="Liao Q."/>
            <person name="Li Y."/>
            <person name="Zhou Q."/>
            <person name="Bi G."/>
            <person name="Li C."/>
            <person name="Du R."/>
            <person name="Wang X."/>
            <person name="Sun T."/>
            <person name="Guo L."/>
            <person name="Liang H."/>
            <person name="Lu P."/>
            <person name="Wu Y."/>
            <person name="Zhang Z."/>
            <person name="Ro D.K."/>
            <person name="Shang Y."/>
            <person name="Huang S."/>
            <person name="Yan J."/>
        </authorList>
    </citation>
    <scope>NUCLEOTIDE SEQUENCE [LARGE SCALE GENOMIC DNA]</scope>
    <source>
        <strain evidence="2">Ta-2019</strain>
    </source>
</reference>
<dbReference type="AlphaFoldDB" id="A0AA38CDI2"/>
<proteinExistence type="predicted"/>
<organism evidence="2 3">
    <name type="scientific">Taxus chinensis</name>
    <name type="common">Chinese yew</name>
    <name type="synonym">Taxus wallichiana var. chinensis</name>
    <dbReference type="NCBI Taxonomy" id="29808"/>
    <lineage>
        <taxon>Eukaryota</taxon>
        <taxon>Viridiplantae</taxon>
        <taxon>Streptophyta</taxon>
        <taxon>Embryophyta</taxon>
        <taxon>Tracheophyta</taxon>
        <taxon>Spermatophyta</taxon>
        <taxon>Pinopsida</taxon>
        <taxon>Pinidae</taxon>
        <taxon>Conifers II</taxon>
        <taxon>Cupressales</taxon>
        <taxon>Taxaceae</taxon>
        <taxon>Taxus</taxon>
    </lineage>
</organism>
<accession>A0AA38CDI2</accession>
<feature type="compositionally biased region" description="Acidic residues" evidence="1">
    <location>
        <begin position="38"/>
        <end position="58"/>
    </location>
</feature>
<feature type="non-terminal residue" evidence="2">
    <location>
        <position position="96"/>
    </location>
</feature>
<evidence type="ECO:0000313" key="3">
    <source>
        <dbReference type="Proteomes" id="UP000824469"/>
    </source>
</evidence>
<feature type="non-terminal residue" evidence="2">
    <location>
        <position position="1"/>
    </location>
</feature>
<dbReference type="Proteomes" id="UP000824469">
    <property type="component" value="Unassembled WGS sequence"/>
</dbReference>
<name>A0AA38CDI2_TAXCH</name>
<protein>
    <submittedName>
        <fullName evidence="2">Uncharacterized protein</fullName>
    </submittedName>
</protein>
<feature type="region of interest" description="Disordered" evidence="1">
    <location>
        <begin position="29"/>
        <end position="96"/>
    </location>
</feature>
<evidence type="ECO:0000256" key="1">
    <source>
        <dbReference type="SAM" id="MobiDB-lite"/>
    </source>
</evidence>
<evidence type="ECO:0000313" key="2">
    <source>
        <dbReference type="EMBL" id="KAH9294997.1"/>
    </source>
</evidence>